<dbReference type="RefSeq" id="WP_302724147.1">
    <property type="nucleotide sequence ID" value="NZ_JAULRU010000742.1"/>
</dbReference>
<reference evidence="3 4" key="1">
    <citation type="submission" date="2023-11" db="EMBL/GenBank/DDBJ databases">
        <title>Gilvimarinus fulvus sp. nov., isolated from the surface of Kelp.</title>
        <authorList>
            <person name="Sun Y.Y."/>
            <person name="Gong Y."/>
            <person name="Du Z.J."/>
        </authorList>
    </citation>
    <scope>NUCLEOTIDE SEQUENCE [LARGE SCALE GENOMIC DNA]</scope>
    <source>
        <strain evidence="3 4">SDUM040013</strain>
    </source>
</reference>
<comment type="similarity">
    <text evidence="2">Belongs to the TacA antitoxin family.</text>
</comment>
<keyword evidence="4" id="KW-1185">Reference proteome</keyword>
<name>A0ABU4S2J3_9GAMM</name>
<organism evidence="3 4">
    <name type="scientific">Gilvimarinus gilvus</name>
    <dbReference type="NCBI Taxonomy" id="3058038"/>
    <lineage>
        <taxon>Bacteria</taxon>
        <taxon>Pseudomonadati</taxon>
        <taxon>Pseudomonadota</taxon>
        <taxon>Gammaproteobacteria</taxon>
        <taxon>Cellvibrionales</taxon>
        <taxon>Cellvibrionaceae</taxon>
        <taxon>Gilvimarinus</taxon>
    </lineage>
</organism>
<keyword evidence="1" id="KW-1277">Toxin-antitoxin system</keyword>
<evidence type="ECO:0000256" key="1">
    <source>
        <dbReference type="ARBA" id="ARBA00022649"/>
    </source>
</evidence>
<protein>
    <submittedName>
        <fullName evidence="3">DUF1778 domain-containing protein</fullName>
    </submittedName>
</protein>
<dbReference type="Gene3D" id="1.20.5.780">
    <property type="entry name" value="Single helix bin"/>
    <property type="match status" value="1"/>
</dbReference>
<dbReference type="EMBL" id="JAXAFO010000044">
    <property type="protein sequence ID" value="MDX6851240.1"/>
    <property type="molecule type" value="Genomic_DNA"/>
</dbReference>
<dbReference type="InterPro" id="IPR010985">
    <property type="entry name" value="Ribbon_hlx_hlx"/>
</dbReference>
<gene>
    <name evidence="3" type="ORF">SCD92_17820</name>
</gene>
<comment type="caution">
    <text evidence="3">The sequence shown here is derived from an EMBL/GenBank/DDBJ whole genome shotgun (WGS) entry which is preliminary data.</text>
</comment>
<accession>A0ABU4S2J3</accession>
<sequence length="89" mass="10033">MATKTERIEARFPAELKILAERAALASGYSLTDYLANLVRNDAIERLKSQSEIQLTNERFDRFAQACEDAKAPSNKIIEAAEKLDREGF</sequence>
<dbReference type="Proteomes" id="UP001273505">
    <property type="component" value="Unassembled WGS sequence"/>
</dbReference>
<proteinExistence type="inferred from homology"/>
<evidence type="ECO:0000313" key="3">
    <source>
        <dbReference type="EMBL" id="MDX6851240.1"/>
    </source>
</evidence>
<dbReference type="Pfam" id="PF08681">
    <property type="entry name" value="TacA1"/>
    <property type="match status" value="1"/>
</dbReference>
<dbReference type="InterPro" id="IPR014795">
    <property type="entry name" value="TacA_1-like"/>
</dbReference>
<dbReference type="SUPFAM" id="SSF47598">
    <property type="entry name" value="Ribbon-helix-helix"/>
    <property type="match status" value="1"/>
</dbReference>
<evidence type="ECO:0000313" key="4">
    <source>
        <dbReference type="Proteomes" id="UP001273505"/>
    </source>
</evidence>
<evidence type="ECO:0000256" key="2">
    <source>
        <dbReference type="ARBA" id="ARBA00049988"/>
    </source>
</evidence>